<name>A0A4Q1BZ66_9BACT</name>
<feature type="transmembrane region" description="Helical" evidence="1">
    <location>
        <begin position="173"/>
        <end position="192"/>
    </location>
</feature>
<feature type="transmembrane region" description="Helical" evidence="1">
    <location>
        <begin position="243"/>
        <end position="264"/>
    </location>
</feature>
<gene>
    <name evidence="3" type="ORF">ESB04_07820</name>
</gene>
<dbReference type="RefSeq" id="WP_129027176.1">
    <property type="nucleotide sequence ID" value="NZ_SDHY01000004.1"/>
</dbReference>
<feature type="transmembrane region" description="Helical" evidence="1">
    <location>
        <begin position="12"/>
        <end position="31"/>
    </location>
</feature>
<dbReference type="InterPro" id="IPR007349">
    <property type="entry name" value="DUF418"/>
</dbReference>
<feature type="domain" description="DUF418" evidence="2">
    <location>
        <begin position="201"/>
        <end position="356"/>
    </location>
</feature>
<keyword evidence="1" id="KW-0472">Membrane</keyword>
<dbReference type="AlphaFoldDB" id="A0A4Q1BZ66"/>
<evidence type="ECO:0000313" key="4">
    <source>
        <dbReference type="Proteomes" id="UP000289455"/>
    </source>
</evidence>
<dbReference type="Proteomes" id="UP000289455">
    <property type="component" value="Unassembled WGS sequence"/>
</dbReference>
<dbReference type="Pfam" id="PF04235">
    <property type="entry name" value="DUF418"/>
    <property type="match status" value="1"/>
</dbReference>
<feature type="transmembrane region" description="Helical" evidence="1">
    <location>
        <begin position="125"/>
        <end position="145"/>
    </location>
</feature>
<reference evidence="3 4" key="1">
    <citation type="submission" date="2019-01" db="EMBL/GenBank/DDBJ databases">
        <title>Cytophagaceae bacterium strain CAR-16.</title>
        <authorList>
            <person name="Chen W.-M."/>
        </authorList>
    </citation>
    <scope>NUCLEOTIDE SEQUENCE [LARGE SCALE GENOMIC DNA]</scope>
    <source>
        <strain evidence="3 4">CAR-16</strain>
    </source>
</reference>
<proteinExistence type="predicted"/>
<organism evidence="3 4">
    <name type="scientific">Aquirufa rosea</name>
    <dbReference type="NCBI Taxonomy" id="2509241"/>
    <lineage>
        <taxon>Bacteria</taxon>
        <taxon>Pseudomonadati</taxon>
        <taxon>Bacteroidota</taxon>
        <taxon>Cytophagia</taxon>
        <taxon>Cytophagales</taxon>
        <taxon>Flectobacillaceae</taxon>
        <taxon>Aquirufa</taxon>
    </lineage>
</organism>
<keyword evidence="1" id="KW-0812">Transmembrane</keyword>
<sequence length="358" mass="40957">MKTRIIGFDLARAYAIFGMFIVNFNTVFGSHTNHIGLSGFLNLFNGNSSTLFVMLAGMGVALMTNRNDYTLEERKNIKSIITKRSLFLFVLGVVFYLWWPADILHFYGGYMHIAVLLLFLPKKYYLYAAAVAIIIFHVLLAVVPYDTGWNFETLIYTDFWTLKGFLRNTFYNGWNSIFPWIAYFLIGMYLGRLNWNDSKTPKKVLLIGSSVYLLTFLIQSFATSLTQNEDLVFYLTADYIPPFLPFILGTTSFGLIVISIFIFIGNRIGETQIAKILASTGQMTLTHYISHLILGLLILTTITGKTLSYDLLKEIPTDPIIILIFAITYFLLSCTFSYLWTKKYKNGPFEMLMRRISG</sequence>
<protein>
    <submittedName>
        <fullName evidence="3">DUF418 domain-containing protein</fullName>
    </submittedName>
</protein>
<evidence type="ECO:0000256" key="1">
    <source>
        <dbReference type="SAM" id="Phobius"/>
    </source>
</evidence>
<dbReference type="EMBL" id="SDHY01000004">
    <property type="protein sequence ID" value="RXK48852.1"/>
    <property type="molecule type" value="Genomic_DNA"/>
</dbReference>
<keyword evidence="1" id="KW-1133">Transmembrane helix</keyword>
<dbReference type="OrthoDB" id="9807744at2"/>
<evidence type="ECO:0000259" key="2">
    <source>
        <dbReference type="Pfam" id="PF04235"/>
    </source>
</evidence>
<feature type="transmembrane region" description="Helical" evidence="1">
    <location>
        <begin position="320"/>
        <end position="341"/>
    </location>
</feature>
<dbReference type="InterPro" id="IPR052529">
    <property type="entry name" value="Bact_Transport_Assoc"/>
</dbReference>
<comment type="caution">
    <text evidence="3">The sequence shown here is derived from an EMBL/GenBank/DDBJ whole genome shotgun (WGS) entry which is preliminary data.</text>
</comment>
<feature type="transmembrane region" description="Helical" evidence="1">
    <location>
        <begin position="81"/>
        <end position="98"/>
    </location>
</feature>
<dbReference type="PANTHER" id="PTHR30590">
    <property type="entry name" value="INNER MEMBRANE PROTEIN"/>
    <property type="match status" value="1"/>
</dbReference>
<feature type="transmembrane region" description="Helical" evidence="1">
    <location>
        <begin position="51"/>
        <end position="69"/>
    </location>
</feature>
<dbReference type="PANTHER" id="PTHR30590:SF3">
    <property type="entry name" value="HYPOTHETICAL MEMBRANE SPANNING PROTEIN"/>
    <property type="match status" value="1"/>
</dbReference>
<feature type="transmembrane region" description="Helical" evidence="1">
    <location>
        <begin position="285"/>
        <end position="308"/>
    </location>
</feature>
<feature type="transmembrane region" description="Helical" evidence="1">
    <location>
        <begin position="104"/>
        <end position="120"/>
    </location>
</feature>
<evidence type="ECO:0000313" key="3">
    <source>
        <dbReference type="EMBL" id="RXK48852.1"/>
    </source>
</evidence>
<accession>A0A4Q1BZ66</accession>
<feature type="transmembrane region" description="Helical" evidence="1">
    <location>
        <begin position="204"/>
        <end position="223"/>
    </location>
</feature>
<keyword evidence="4" id="KW-1185">Reference proteome</keyword>